<dbReference type="GO" id="GO:0017061">
    <property type="term" value="F:S-methyl-5-thioadenosine phosphorylase activity"/>
    <property type="evidence" value="ECO:0007669"/>
    <property type="project" value="UniProtKB-EC"/>
</dbReference>
<evidence type="ECO:0000256" key="4">
    <source>
        <dbReference type="ARBA" id="ARBA00022679"/>
    </source>
</evidence>
<dbReference type="AlphaFoldDB" id="A0A810QBQ3"/>
<keyword evidence="7" id="KW-0862">Zinc</keyword>
<comment type="catalytic activity">
    <reaction evidence="9">
        <text>adenosine + phosphate = alpha-D-ribose 1-phosphate + adenine</text>
        <dbReference type="Rhea" id="RHEA:27642"/>
        <dbReference type="ChEBI" id="CHEBI:16335"/>
        <dbReference type="ChEBI" id="CHEBI:16708"/>
        <dbReference type="ChEBI" id="CHEBI:43474"/>
        <dbReference type="ChEBI" id="CHEBI:57720"/>
        <dbReference type="EC" id="2.4.2.1"/>
    </reaction>
    <physiologicalReaction direction="left-to-right" evidence="9">
        <dbReference type="Rhea" id="RHEA:27643"/>
    </physiologicalReaction>
</comment>
<accession>A0A810QBQ3</accession>
<keyword evidence="6" id="KW-0378">Hydrolase</keyword>
<evidence type="ECO:0000256" key="1">
    <source>
        <dbReference type="ARBA" id="ARBA00000553"/>
    </source>
</evidence>
<dbReference type="NCBIfam" id="TIGR00726">
    <property type="entry name" value="peptidoglycan editing factor PgeF"/>
    <property type="match status" value="1"/>
</dbReference>
<evidence type="ECO:0000256" key="2">
    <source>
        <dbReference type="ARBA" id="ARBA00003215"/>
    </source>
</evidence>
<organism evidence="12 13">
    <name type="scientific">Pusillibacter faecalis</name>
    <dbReference type="NCBI Taxonomy" id="2714358"/>
    <lineage>
        <taxon>Bacteria</taxon>
        <taxon>Bacillati</taxon>
        <taxon>Bacillota</taxon>
        <taxon>Clostridia</taxon>
        <taxon>Eubacteriales</taxon>
        <taxon>Oscillospiraceae</taxon>
        <taxon>Pusillibacter</taxon>
    </lineage>
</organism>
<protein>
    <recommendedName>
        <fullName evidence="11">Purine nucleoside phosphorylase</fullName>
    </recommendedName>
</protein>
<evidence type="ECO:0000256" key="5">
    <source>
        <dbReference type="ARBA" id="ARBA00022723"/>
    </source>
</evidence>
<evidence type="ECO:0000256" key="8">
    <source>
        <dbReference type="ARBA" id="ARBA00047989"/>
    </source>
</evidence>
<dbReference type="PANTHER" id="PTHR30616:SF2">
    <property type="entry name" value="PURINE NUCLEOSIDE PHOSPHORYLASE LACC1"/>
    <property type="match status" value="1"/>
</dbReference>
<keyword evidence="5" id="KW-0479">Metal-binding</keyword>
<comment type="catalytic activity">
    <reaction evidence="1">
        <text>inosine + phosphate = alpha-D-ribose 1-phosphate + hypoxanthine</text>
        <dbReference type="Rhea" id="RHEA:27646"/>
        <dbReference type="ChEBI" id="CHEBI:17368"/>
        <dbReference type="ChEBI" id="CHEBI:17596"/>
        <dbReference type="ChEBI" id="CHEBI:43474"/>
        <dbReference type="ChEBI" id="CHEBI:57720"/>
        <dbReference type="EC" id="2.4.2.1"/>
    </reaction>
    <physiologicalReaction direction="left-to-right" evidence="1">
        <dbReference type="Rhea" id="RHEA:27647"/>
    </physiologicalReaction>
</comment>
<evidence type="ECO:0000256" key="6">
    <source>
        <dbReference type="ARBA" id="ARBA00022801"/>
    </source>
</evidence>
<reference evidence="12" key="1">
    <citation type="submission" date="2020-09" db="EMBL/GenBank/DDBJ databases">
        <title>New species isolated from human feces.</title>
        <authorList>
            <person name="Kitahara M."/>
            <person name="Shigeno Y."/>
            <person name="Shime M."/>
            <person name="Matsumoto Y."/>
            <person name="Nakamura S."/>
            <person name="Motooka D."/>
            <person name="Fukuoka S."/>
            <person name="Nishikawa H."/>
            <person name="Benno Y."/>
        </authorList>
    </citation>
    <scope>NUCLEOTIDE SEQUENCE</scope>
    <source>
        <strain evidence="12">MM59</strain>
    </source>
</reference>
<comment type="catalytic activity">
    <reaction evidence="8">
        <text>adenosine + H2O + H(+) = inosine + NH4(+)</text>
        <dbReference type="Rhea" id="RHEA:24408"/>
        <dbReference type="ChEBI" id="CHEBI:15377"/>
        <dbReference type="ChEBI" id="CHEBI:15378"/>
        <dbReference type="ChEBI" id="CHEBI:16335"/>
        <dbReference type="ChEBI" id="CHEBI:17596"/>
        <dbReference type="ChEBI" id="CHEBI:28938"/>
        <dbReference type="EC" id="3.5.4.4"/>
    </reaction>
    <physiologicalReaction direction="left-to-right" evidence="8">
        <dbReference type="Rhea" id="RHEA:24409"/>
    </physiologicalReaction>
</comment>
<dbReference type="Pfam" id="PF02578">
    <property type="entry name" value="Cu-oxidase_4"/>
    <property type="match status" value="1"/>
</dbReference>
<evidence type="ECO:0000256" key="10">
    <source>
        <dbReference type="ARBA" id="ARBA00049893"/>
    </source>
</evidence>
<evidence type="ECO:0000256" key="11">
    <source>
        <dbReference type="RuleBase" id="RU361274"/>
    </source>
</evidence>
<dbReference type="EMBL" id="AP023420">
    <property type="protein sequence ID" value="BCK83612.1"/>
    <property type="molecule type" value="Genomic_DNA"/>
</dbReference>
<dbReference type="SUPFAM" id="SSF64438">
    <property type="entry name" value="CNF1/YfiH-like putative cysteine hydrolases"/>
    <property type="match status" value="1"/>
</dbReference>
<dbReference type="GO" id="GO:0005507">
    <property type="term" value="F:copper ion binding"/>
    <property type="evidence" value="ECO:0007669"/>
    <property type="project" value="TreeGrafter"/>
</dbReference>
<dbReference type="RefSeq" id="WP_213542796.1">
    <property type="nucleotide sequence ID" value="NZ_AP023420.1"/>
</dbReference>
<dbReference type="Gene3D" id="3.60.140.10">
    <property type="entry name" value="CNF1/YfiH-like putative cysteine hydrolases"/>
    <property type="match status" value="1"/>
</dbReference>
<dbReference type="Proteomes" id="UP000679848">
    <property type="component" value="Chromosome"/>
</dbReference>
<evidence type="ECO:0000256" key="3">
    <source>
        <dbReference type="ARBA" id="ARBA00007353"/>
    </source>
</evidence>
<name>A0A810QBQ3_9FIRM</name>
<sequence>MSFTTHVQNDLVWLTSSLLGGSPHGFSTRKGGVSPAPWDSLNLRSGCGDRQDHVLENFHRLCWAVGITADRLVLSKQVHETTVRPCTFSDAGKGLWLKQDYTADALITNEPGLPLTVFSADCGVILLHDPIQGAVGAVHAGWRGCAGGILEKTVEELHRLYGSHPSHLRAALGPCIGQCCFETDDDVPEAMLASLGQDAAACLKRQGPKWHVDLAGLNRQWLLRAGLQPEHIDVSGLCTACHPDLFWSHRKMREKRGVQAAIISLPTRGAT</sequence>
<comment type="function">
    <text evidence="2">Purine nucleoside enzyme that catalyzes the phosphorolysis of adenosine and inosine nucleosides, yielding D-ribose 1-phosphate and the respective free bases, adenine and hypoxanthine. Also catalyzes the phosphorolysis of S-methyl-5'-thioadenosine into adenine and S-methyl-5-thio-alpha-D-ribose 1-phosphate. Also has adenosine deaminase activity.</text>
</comment>
<keyword evidence="13" id="KW-1185">Reference proteome</keyword>
<gene>
    <name evidence="12" type="ORF">MM59RIKEN_09310</name>
</gene>
<dbReference type="CDD" id="cd16833">
    <property type="entry name" value="YfiH"/>
    <property type="match status" value="1"/>
</dbReference>
<evidence type="ECO:0000256" key="9">
    <source>
        <dbReference type="ARBA" id="ARBA00048968"/>
    </source>
</evidence>
<dbReference type="GO" id="GO:0016787">
    <property type="term" value="F:hydrolase activity"/>
    <property type="evidence" value="ECO:0007669"/>
    <property type="project" value="UniProtKB-KW"/>
</dbReference>
<dbReference type="InterPro" id="IPR003730">
    <property type="entry name" value="Cu_polyphenol_OxRdtase"/>
</dbReference>
<dbReference type="InterPro" id="IPR038371">
    <property type="entry name" value="Cu_polyphenol_OxRdtase_sf"/>
</dbReference>
<dbReference type="PANTHER" id="PTHR30616">
    <property type="entry name" value="UNCHARACTERIZED PROTEIN YFIH"/>
    <property type="match status" value="1"/>
</dbReference>
<proteinExistence type="inferred from homology"/>
<evidence type="ECO:0000313" key="13">
    <source>
        <dbReference type="Proteomes" id="UP000679848"/>
    </source>
</evidence>
<evidence type="ECO:0000256" key="7">
    <source>
        <dbReference type="ARBA" id="ARBA00022833"/>
    </source>
</evidence>
<comment type="similarity">
    <text evidence="3 11">Belongs to the purine nucleoside phosphorylase YfiH/LACC1 family.</text>
</comment>
<comment type="catalytic activity">
    <reaction evidence="10">
        <text>S-methyl-5'-thioadenosine + phosphate = 5-(methylsulfanyl)-alpha-D-ribose 1-phosphate + adenine</text>
        <dbReference type="Rhea" id="RHEA:11852"/>
        <dbReference type="ChEBI" id="CHEBI:16708"/>
        <dbReference type="ChEBI" id="CHEBI:17509"/>
        <dbReference type="ChEBI" id="CHEBI:43474"/>
        <dbReference type="ChEBI" id="CHEBI:58533"/>
        <dbReference type="EC" id="2.4.2.28"/>
    </reaction>
    <physiologicalReaction direction="left-to-right" evidence="10">
        <dbReference type="Rhea" id="RHEA:11853"/>
    </physiologicalReaction>
</comment>
<dbReference type="InterPro" id="IPR011324">
    <property type="entry name" value="Cytotoxic_necrot_fac-like_cat"/>
</dbReference>
<keyword evidence="4" id="KW-0808">Transferase</keyword>
<dbReference type="KEGG" id="pfaa:MM59RIKEN_09310"/>
<evidence type="ECO:0000313" key="12">
    <source>
        <dbReference type="EMBL" id="BCK83612.1"/>
    </source>
</evidence>